<dbReference type="GO" id="GO:0000976">
    <property type="term" value="F:transcription cis-regulatory region binding"/>
    <property type="evidence" value="ECO:0007669"/>
    <property type="project" value="TreeGrafter"/>
</dbReference>
<dbReference type="InterPro" id="IPR001789">
    <property type="entry name" value="Sig_transdc_resp-reg_receiver"/>
</dbReference>
<feature type="domain" description="Response regulatory" evidence="10">
    <location>
        <begin position="2"/>
        <end position="115"/>
    </location>
</feature>
<keyword evidence="13" id="KW-1185">Reference proteome</keyword>
<dbReference type="InterPro" id="IPR001867">
    <property type="entry name" value="OmpR/PhoB-type_DNA-bd"/>
</dbReference>
<keyword evidence="4" id="KW-0805">Transcription regulation</keyword>
<dbReference type="Proteomes" id="UP000189857">
    <property type="component" value="Unassembled WGS sequence"/>
</dbReference>
<feature type="domain" description="OmpR/PhoB-type" evidence="11">
    <location>
        <begin position="131"/>
        <end position="229"/>
    </location>
</feature>
<dbReference type="PANTHER" id="PTHR48111:SF2">
    <property type="entry name" value="RESPONSE REGULATOR SAER"/>
    <property type="match status" value="1"/>
</dbReference>
<evidence type="ECO:0000256" key="3">
    <source>
        <dbReference type="ARBA" id="ARBA00023012"/>
    </source>
</evidence>
<evidence type="ECO:0000313" key="12">
    <source>
        <dbReference type="EMBL" id="SJZ60260.1"/>
    </source>
</evidence>
<dbReference type="InterPro" id="IPR016032">
    <property type="entry name" value="Sig_transdc_resp-reg_C-effctor"/>
</dbReference>
<evidence type="ECO:0000256" key="4">
    <source>
        <dbReference type="ARBA" id="ARBA00023015"/>
    </source>
</evidence>
<dbReference type="SMART" id="SM00862">
    <property type="entry name" value="Trans_reg_C"/>
    <property type="match status" value="1"/>
</dbReference>
<keyword evidence="2 8" id="KW-0597">Phosphoprotein</keyword>
<dbReference type="PANTHER" id="PTHR48111">
    <property type="entry name" value="REGULATOR OF RPOS"/>
    <property type="match status" value="1"/>
</dbReference>
<evidence type="ECO:0000256" key="9">
    <source>
        <dbReference type="PROSITE-ProRule" id="PRU01091"/>
    </source>
</evidence>
<keyword evidence="6" id="KW-0804">Transcription</keyword>
<dbReference type="Gene3D" id="3.40.50.2300">
    <property type="match status" value="1"/>
</dbReference>
<organism evidence="12 13">
    <name type="scientific">Eubacterium ruminantium</name>
    <dbReference type="NCBI Taxonomy" id="42322"/>
    <lineage>
        <taxon>Bacteria</taxon>
        <taxon>Bacillati</taxon>
        <taxon>Bacillota</taxon>
        <taxon>Clostridia</taxon>
        <taxon>Eubacteriales</taxon>
        <taxon>Eubacteriaceae</taxon>
        <taxon>Eubacterium</taxon>
    </lineage>
</organism>
<dbReference type="GO" id="GO:0006355">
    <property type="term" value="P:regulation of DNA-templated transcription"/>
    <property type="evidence" value="ECO:0007669"/>
    <property type="project" value="InterPro"/>
</dbReference>
<dbReference type="Gene3D" id="1.10.10.10">
    <property type="entry name" value="Winged helix-like DNA-binding domain superfamily/Winged helix DNA-binding domain"/>
    <property type="match status" value="1"/>
</dbReference>
<dbReference type="InterPro" id="IPR039420">
    <property type="entry name" value="WalR-like"/>
</dbReference>
<evidence type="ECO:0000256" key="7">
    <source>
        <dbReference type="ARBA" id="ARBA00024867"/>
    </source>
</evidence>
<evidence type="ECO:0000256" key="1">
    <source>
        <dbReference type="ARBA" id="ARBA00018672"/>
    </source>
</evidence>
<dbReference type="PROSITE" id="PS50110">
    <property type="entry name" value="RESPONSE_REGULATORY"/>
    <property type="match status" value="1"/>
</dbReference>
<dbReference type="RefSeq" id="WP_078786867.1">
    <property type="nucleotide sequence ID" value="NZ_FMTO01000004.1"/>
</dbReference>
<proteinExistence type="predicted"/>
<evidence type="ECO:0000259" key="11">
    <source>
        <dbReference type="PROSITE" id="PS51755"/>
    </source>
</evidence>
<comment type="function">
    <text evidence="7">May play the central regulatory role in sporulation. It may be an element of the effector pathway responsible for the activation of sporulation genes in response to nutritional stress. Spo0A may act in concert with spo0H (a sigma factor) to control the expression of some genes that are critical to the sporulation process.</text>
</comment>
<evidence type="ECO:0000256" key="8">
    <source>
        <dbReference type="PROSITE-ProRule" id="PRU00169"/>
    </source>
</evidence>
<dbReference type="SUPFAM" id="SSF46894">
    <property type="entry name" value="C-terminal effector domain of the bipartite response regulators"/>
    <property type="match status" value="1"/>
</dbReference>
<evidence type="ECO:0000313" key="13">
    <source>
        <dbReference type="Proteomes" id="UP000189857"/>
    </source>
</evidence>
<protein>
    <recommendedName>
        <fullName evidence="1">Stage 0 sporulation protein A homolog</fullName>
    </recommendedName>
</protein>
<dbReference type="EMBL" id="FUXA01000006">
    <property type="protein sequence ID" value="SJZ60260.1"/>
    <property type="molecule type" value="Genomic_DNA"/>
</dbReference>
<feature type="modified residue" description="4-aspartylphosphate" evidence="8">
    <location>
        <position position="51"/>
    </location>
</feature>
<dbReference type="CDD" id="cd00383">
    <property type="entry name" value="trans_reg_C"/>
    <property type="match status" value="1"/>
</dbReference>
<keyword evidence="5 9" id="KW-0238">DNA-binding</keyword>
<evidence type="ECO:0000256" key="2">
    <source>
        <dbReference type="ARBA" id="ARBA00022553"/>
    </source>
</evidence>
<dbReference type="PROSITE" id="PS51755">
    <property type="entry name" value="OMPR_PHOB"/>
    <property type="match status" value="1"/>
</dbReference>
<feature type="DNA-binding region" description="OmpR/PhoB-type" evidence="9">
    <location>
        <begin position="131"/>
        <end position="229"/>
    </location>
</feature>
<name>A0A1T4LZT2_9FIRM</name>
<dbReference type="Pfam" id="PF00486">
    <property type="entry name" value="Trans_reg_C"/>
    <property type="match status" value="1"/>
</dbReference>
<dbReference type="GO" id="GO:0032993">
    <property type="term" value="C:protein-DNA complex"/>
    <property type="evidence" value="ECO:0007669"/>
    <property type="project" value="TreeGrafter"/>
</dbReference>
<dbReference type="AlphaFoldDB" id="A0A1T4LZT2"/>
<dbReference type="GO" id="GO:0000156">
    <property type="term" value="F:phosphorelay response regulator activity"/>
    <property type="evidence" value="ECO:0007669"/>
    <property type="project" value="TreeGrafter"/>
</dbReference>
<dbReference type="SMART" id="SM00448">
    <property type="entry name" value="REC"/>
    <property type="match status" value="1"/>
</dbReference>
<evidence type="ECO:0000256" key="6">
    <source>
        <dbReference type="ARBA" id="ARBA00023163"/>
    </source>
</evidence>
<keyword evidence="3" id="KW-0902">Two-component regulatory system</keyword>
<dbReference type="Pfam" id="PF00072">
    <property type="entry name" value="Response_reg"/>
    <property type="match status" value="1"/>
</dbReference>
<evidence type="ECO:0000259" key="10">
    <source>
        <dbReference type="PROSITE" id="PS50110"/>
    </source>
</evidence>
<dbReference type="SUPFAM" id="SSF52172">
    <property type="entry name" value="CheY-like"/>
    <property type="match status" value="1"/>
</dbReference>
<reference evidence="12 13" key="1">
    <citation type="submission" date="2017-02" db="EMBL/GenBank/DDBJ databases">
        <authorList>
            <person name="Peterson S.W."/>
        </authorList>
    </citation>
    <scope>NUCLEOTIDE SEQUENCE [LARGE SCALE GENOMIC DNA]</scope>
    <source>
        <strain evidence="12 13">ATCC 17233</strain>
    </source>
</reference>
<evidence type="ECO:0000256" key="5">
    <source>
        <dbReference type="ARBA" id="ARBA00023125"/>
    </source>
</evidence>
<dbReference type="InterPro" id="IPR036388">
    <property type="entry name" value="WH-like_DNA-bd_sf"/>
</dbReference>
<gene>
    <name evidence="12" type="ORF">SAMN02745110_01028</name>
</gene>
<dbReference type="GO" id="GO:0005829">
    <property type="term" value="C:cytosol"/>
    <property type="evidence" value="ECO:0007669"/>
    <property type="project" value="TreeGrafter"/>
</dbReference>
<accession>A0A1T4LZT2</accession>
<sequence length="234" mass="26951">MDILIIEDDKEINNILSVYLNKHDYATVSSYDGVDGLNKIIKNEYSLILLDMMLPGFSGNELIGKIRSISDVPIIVISAVSALDERLYMMKNGADDYIIKPFELPDVLARIEAVLRRYNKNVIDKTDKETAKVLTYGNIKIDTSNNTISINGEELLLTSKELDILKLMMKYPMKIFSKANLYESIWNEEYFPEDKSLKVHMSNLRSKLKSKDDFDYIETIWGMGYRLRKLPENS</sequence>
<dbReference type="FunFam" id="1.10.10.10:FF:000018">
    <property type="entry name" value="DNA-binding response regulator ResD"/>
    <property type="match status" value="1"/>
</dbReference>
<dbReference type="InterPro" id="IPR011006">
    <property type="entry name" value="CheY-like_superfamily"/>
</dbReference>